<dbReference type="Proteomes" id="UP001431572">
    <property type="component" value="Chromosome 2"/>
</dbReference>
<organism evidence="1 3">
    <name type="scientific">Candidatus Chlorohelix allophototropha</name>
    <dbReference type="NCBI Taxonomy" id="3003348"/>
    <lineage>
        <taxon>Bacteria</taxon>
        <taxon>Bacillati</taxon>
        <taxon>Chloroflexota</taxon>
        <taxon>Chloroflexia</taxon>
        <taxon>Candidatus Chloroheliales</taxon>
        <taxon>Candidatus Chloroheliaceae</taxon>
        <taxon>Candidatus Chlorohelix</taxon>
    </lineage>
</organism>
<dbReference type="Pfam" id="PF14076">
    <property type="entry name" value="DUF4258"/>
    <property type="match status" value="1"/>
</dbReference>
<reference evidence="1 3" key="1">
    <citation type="submission" date="2020-06" db="EMBL/GenBank/DDBJ databases">
        <title>Anoxygenic phototrophic Chloroflexota member uses a Type I reaction center.</title>
        <authorList>
            <person name="Tsuji J.M."/>
            <person name="Shaw N.A."/>
            <person name="Nagashima S."/>
            <person name="Venkiteswaran J."/>
            <person name="Schiff S.L."/>
            <person name="Hanada S."/>
            <person name="Tank M."/>
            <person name="Neufeld J.D."/>
        </authorList>
    </citation>
    <scope>NUCLEOTIDE SEQUENCE [LARGE SCALE GENOMIC DNA]</scope>
    <source>
        <strain evidence="1">L227-S17</strain>
    </source>
</reference>
<sequence length="103" mass="12198">MEAGLTYHATRRMRQRNFNQQEIYYILNHGRIERKTGICFYFLGERDIPREDRNLDWVQKLIGVTVLLSANQQSIITIYKNPKALRTIKKKLKHRILPADKAA</sequence>
<evidence type="ECO:0000313" key="1">
    <source>
        <dbReference type="EMBL" id="NWJ47285.1"/>
    </source>
</evidence>
<dbReference type="EMBL" id="CP128400">
    <property type="protein sequence ID" value="WJW69203.1"/>
    <property type="molecule type" value="Genomic_DNA"/>
</dbReference>
<name>A0A8T7M5B9_9CHLR</name>
<protein>
    <submittedName>
        <fullName evidence="1">DUF4258 domain-containing protein</fullName>
    </submittedName>
</protein>
<dbReference type="Proteomes" id="UP000521676">
    <property type="component" value="Unassembled WGS sequence"/>
</dbReference>
<dbReference type="RefSeq" id="WP_341471088.1">
    <property type="nucleotide sequence ID" value="NZ_CP128400.1"/>
</dbReference>
<keyword evidence="4" id="KW-1185">Reference proteome</keyword>
<evidence type="ECO:0000313" key="2">
    <source>
        <dbReference type="EMBL" id="WJW69203.1"/>
    </source>
</evidence>
<dbReference type="AlphaFoldDB" id="A0A8T7M5B9"/>
<dbReference type="InterPro" id="IPR025354">
    <property type="entry name" value="DUF4258"/>
</dbReference>
<evidence type="ECO:0000313" key="3">
    <source>
        <dbReference type="Proteomes" id="UP000521676"/>
    </source>
</evidence>
<proteinExistence type="predicted"/>
<evidence type="ECO:0000313" key="4">
    <source>
        <dbReference type="Proteomes" id="UP001431572"/>
    </source>
</evidence>
<accession>A0A8T7M5B9</accession>
<reference evidence="2" key="2">
    <citation type="journal article" date="2024" name="Nature">
        <title>Anoxygenic phototroph of the Chloroflexota uses a type I reaction centre.</title>
        <authorList>
            <person name="Tsuji J.M."/>
            <person name="Shaw N.A."/>
            <person name="Nagashima S."/>
            <person name="Venkiteswaran J.J."/>
            <person name="Schiff S.L."/>
            <person name="Watanabe T."/>
            <person name="Fukui M."/>
            <person name="Hanada S."/>
            <person name="Tank M."/>
            <person name="Neufeld J.D."/>
        </authorList>
    </citation>
    <scope>NUCLEOTIDE SEQUENCE</scope>
    <source>
        <strain evidence="2">L227-S17</strain>
    </source>
</reference>
<dbReference type="EMBL" id="JACATZ010000003">
    <property type="protein sequence ID" value="NWJ47285.1"/>
    <property type="molecule type" value="Genomic_DNA"/>
</dbReference>
<gene>
    <name evidence="1" type="ORF">HXX08_15590</name>
    <name evidence="2" type="ORF">OZ401_002799</name>
</gene>